<gene>
    <name evidence="2" type="ORF">AB0C36_40110</name>
</gene>
<dbReference type="EMBL" id="JBEZFP010000192">
    <property type="protein sequence ID" value="MEU8139685.1"/>
    <property type="molecule type" value="Genomic_DNA"/>
</dbReference>
<organism evidence="2 3">
    <name type="scientific">Streptodolium elevatio</name>
    <dbReference type="NCBI Taxonomy" id="3157996"/>
    <lineage>
        <taxon>Bacteria</taxon>
        <taxon>Bacillati</taxon>
        <taxon>Actinomycetota</taxon>
        <taxon>Actinomycetes</taxon>
        <taxon>Kitasatosporales</taxon>
        <taxon>Streptomycetaceae</taxon>
        <taxon>Streptodolium</taxon>
    </lineage>
</organism>
<accession>A0ABV3DVC3</accession>
<feature type="region of interest" description="Disordered" evidence="1">
    <location>
        <begin position="190"/>
        <end position="228"/>
    </location>
</feature>
<protein>
    <submittedName>
        <fullName evidence="2">Uncharacterized protein</fullName>
    </submittedName>
</protein>
<name>A0ABV3DVC3_9ACTN</name>
<evidence type="ECO:0000256" key="1">
    <source>
        <dbReference type="SAM" id="MobiDB-lite"/>
    </source>
</evidence>
<evidence type="ECO:0000313" key="2">
    <source>
        <dbReference type="EMBL" id="MEU8139685.1"/>
    </source>
</evidence>
<dbReference type="RefSeq" id="WP_358363932.1">
    <property type="nucleotide sequence ID" value="NZ_JBEZFP010000192.1"/>
</dbReference>
<feature type="compositionally biased region" description="Basic and acidic residues" evidence="1">
    <location>
        <begin position="216"/>
        <end position="228"/>
    </location>
</feature>
<proteinExistence type="predicted"/>
<comment type="caution">
    <text evidence="2">The sequence shown here is derived from an EMBL/GenBank/DDBJ whole genome shotgun (WGS) entry which is preliminary data.</text>
</comment>
<sequence>MAGRTMPKSQTAPPGVTRVMWYRGLPVNRRADDNAEADRLLGIYLGDHFAGATGGLALARRIADVHKNEAYGPPLSAFAQEIAEDRETLRRMMIDLGFSLPQAKSAFAWVAERAGRLKPNGRLMSRSPLSAVVELEAMRAGVETKAACWRTLRAVAEHDDRLSEAELHRLVDRAEDQAKRLEEMRLGMLTPTFRPDAPEVRDAEAAEEGEAQWESKPGEPAHSRRTGE</sequence>
<reference evidence="2 3" key="1">
    <citation type="submission" date="2024-06" db="EMBL/GenBank/DDBJ databases">
        <title>The Natural Products Discovery Center: Release of the First 8490 Sequenced Strains for Exploring Actinobacteria Biosynthetic Diversity.</title>
        <authorList>
            <person name="Kalkreuter E."/>
            <person name="Kautsar S.A."/>
            <person name="Yang D."/>
            <person name="Bader C.D."/>
            <person name="Teijaro C.N."/>
            <person name="Fluegel L."/>
            <person name="Davis C.M."/>
            <person name="Simpson J.R."/>
            <person name="Lauterbach L."/>
            <person name="Steele A.D."/>
            <person name="Gui C."/>
            <person name="Meng S."/>
            <person name="Li G."/>
            <person name="Viehrig K."/>
            <person name="Ye F."/>
            <person name="Su P."/>
            <person name="Kiefer A.F."/>
            <person name="Nichols A."/>
            <person name="Cepeda A.J."/>
            <person name="Yan W."/>
            <person name="Fan B."/>
            <person name="Jiang Y."/>
            <person name="Adhikari A."/>
            <person name="Zheng C.-J."/>
            <person name="Schuster L."/>
            <person name="Cowan T.M."/>
            <person name="Smanski M.J."/>
            <person name="Chevrette M.G."/>
            <person name="De Carvalho L.P.S."/>
            <person name="Shen B."/>
        </authorList>
    </citation>
    <scope>NUCLEOTIDE SEQUENCE [LARGE SCALE GENOMIC DNA]</scope>
    <source>
        <strain evidence="2 3">NPDC048946</strain>
    </source>
</reference>
<keyword evidence="3" id="KW-1185">Reference proteome</keyword>
<dbReference type="Proteomes" id="UP001551482">
    <property type="component" value="Unassembled WGS sequence"/>
</dbReference>
<evidence type="ECO:0000313" key="3">
    <source>
        <dbReference type="Proteomes" id="UP001551482"/>
    </source>
</evidence>